<dbReference type="PATRIC" id="fig|1348973.3.peg.120"/>
<gene>
    <name evidence="2" type="ORF">M670_00126</name>
</gene>
<dbReference type="OrthoDB" id="2944087at2"/>
<feature type="region of interest" description="Disordered" evidence="1">
    <location>
        <begin position="147"/>
        <end position="237"/>
    </location>
</feature>
<proteinExistence type="predicted"/>
<dbReference type="AlphaFoldDB" id="A0A072NRR1"/>
<dbReference type="EMBL" id="JJRY01000001">
    <property type="protein sequence ID" value="KEF40111.1"/>
    <property type="molecule type" value="Genomic_DNA"/>
</dbReference>
<dbReference type="Proteomes" id="UP000027936">
    <property type="component" value="Unassembled WGS sequence"/>
</dbReference>
<dbReference type="RefSeq" id="WP_035192425.1">
    <property type="nucleotide sequence ID" value="NZ_JJRY01000001.1"/>
</dbReference>
<reference evidence="2 3" key="1">
    <citation type="submission" date="2014-04" db="EMBL/GenBank/DDBJ databases">
        <title>Draft genome sequence of Bacillus azotoformans MEV2011, a (co-) denitrifying strain unable to grow in the presence of oxygen.</title>
        <authorList>
            <person name="Nielsen M."/>
            <person name="Schreiber L."/>
            <person name="Finster K."/>
            <person name="Schramm A."/>
        </authorList>
    </citation>
    <scope>NUCLEOTIDE SEQUENCE [LARGE SCALE GENOMIC DNA]</scope>
    <source>
        <strain evidence="2 3">MEV2011</strain>
    </source>
</reference>
<evidence type="ECO:0000313" key="2">
    <source>
        <dbReference type="EMBL" id="KEF40111.1"/>
    </source>
</evidence>
<feature type="compositionally biased region" description="Polar residues" evidence="1">
    <location>
        <begin position="228"/>
        <end position="237"/>
    </location>
</feature>
<accession>A0A072NRR1</accession>
<protein>
    <recommendedName>
        <fullName evidence="4">BppU N-terminal domain-containing protein</fullName>
    </recommendedName>
</protein>
<feature type="compositionally biased region" description="Basic and acidic residues" evidence="1">
    <location>
        <begin position="150"/>
        <end position="165"/>
    </location>
</feature>
<sequence>MKTINKQTINIDLFKPTIIQLPKFIQGDTNIVEFNVKDNGIDADLNNIGRIVVNYKRPDSTVISRLLTAVGNIATYQIGVDEMLKAGYGEVEIQFFSLDDLERISTKRFKIYLAESIGTDKIYENDNDLTLLQDLFIEVETVKTSVDGAESNREASEAIRVDNESLRQANETARETAEQGRVSAESSRVNAETSRESAESTRQSNENSRKTAESTRQSQESTRQSQEATRQTNTQTAINNVNNKLAELEGLSVVQYNDRLVEVENVLSDQAYQQMIIGHGTSIIQATQASSLKVEISGNTLINIVPPKIAKFAEDTNADGIADGWSANNSTMGKYSVINNVQTIEALVTDTSNVRAIKSLPMPYKAGKYYIAVVDVTIGVGASAKFLMTIGSGAMLESGVTITASKTAYFKFAPTQDNTDARFWLQNNSAVGSTGKVEFKNLRQIEISADIYNKLGVTLLDADVERMFPYVSGIQSVKNPVLLADGENVIDVYAELSKIASTLVNRLSENEIEIIPNLTPFNNKVIGTFAKNTQYTFAFDIRHEGSSRGIYFIIDYSDGTNDTLTVNSVNMPYETIALTSKVNKTISGLRLTYGSSTTKTFLRNFRINIGTVSKQFSPYNPSYLYAEITLAGNDNKKDILTDINYEIGKARKIKWWETDVALDGTKAWVYSVNDTGFKKVKVPLNSLVQGSLDMYGVKYDGKIIKAVSTFGSVVSDTIYADTTYVSFGIANVDSGWTDAMTPTPNMIKGLANGWRYTGNGTNHSWVSVLDGTTVPTTQSEAFVSANKVSPNWGGLWKLTYQLATPVIEAVTVEGDLVANGATQIEVGNSVMVREKATPVYSNADKSYFINLTALPSSVLKNKVQKIISIYKNGKIDNKWSIALLSTAHGNERAKISEEYFDPTAEYSVTYIALNEGQSANLTEVKCTYDQSLKSAVDSQVTKLSDVATDVSVLDRQVYLMLLAMKNAGMNV</sequence>
<evidence type="ECO:0000313" key="3">
    <source>
        <dbReference type="Proteomes" id="UP000027936"/>
    </source>
</evidence>
<evidence type="ECO:0008006" key="4">
    <source>
        <dbReference type="Google" id="ProtNLM"/>
    </source>
</evidence>
<evidence type="ECO:0000256" key="1">
    <source>
        <dbReference type="SAM" id="MobiDB-lite"/>
    </source>
</evidence>
<feature type="compositionally biased region" description="Low complexity" evidence="1">
    <location>
        <begin position="214"/>
        <end position="227"/>
    </location>
</feature>
<comment type="caution">
    <text evidence="2">The sequence shown here is derived from an EMBL/GenBank/DDBJ whole genome shotgun (WGS) entry which is preliminary data.</text>
</comment>
<name>A0A072NRR1_SCHAZ</name>
<organism evidence="2 3">
    <name type="scientific">Schinkia azotoformans MEV2011</name>
    <dbReference type="NCBI Taxonomy" id="1348973"/>
    <lineage>
        <taxon>Bacteria</taxon>
        <taxon>Bacillati</taxon>
        <taxon>Bacillota</taxon>
        <taxon>Bacilli</taxon>
        <taxon>Bacillales</taxon>
        <taxon>Bacillaceae</taxon>
        <taxon>Calidifontibacillus/Schinkia group</taxon>
        <taxon>Schinkia</taxon>
    </lineage>
</organism>